<keyword evidence="2" id="KW-0378">Hydrolase</keyword>
<dbReference type="InterPro" id="IPR029000">
    <property type="entry name" value="Cyclophilin-like_dom_sf"/>
</dbReference>
<dbReference type="InterPro" id="IPR003833">
    <property type="entry name" value="CT_C_D"/>
</dbReference>
<sequence>MRLLPAGDAALLVELADLDEVLALHAALDPPPTGVVDVVPAARTVLVAFDPAVVASDSVARWVRSARPVPGARPDAGDLEVPVVYDGADLADVAAVLGCSVPEVVARHTGTVWTVAFCGFAPGFGYATAADGSWDVPRRSTPRTRVPAGAVAVAGGFSAVYPRESPGGWQLLGRTELPVFDVDRDPAALLRPGVRVRFVDTA</sequence>
<name>A0A1H0BHK4_9ACTN</name>
<evidence type="ECO:0000259" key="4">
    <source>
        <dbReference type="SMART" id="SM00796"/>
    </source>
</evidence>
<gene>
    <name evidence="5" type="ORF">SAMN05660199_00025</name>
</gene>
<dbReference type="EMBL" id="FNIR01000001">
    <property type="protein sequence ID" value="SDN45136.1"/>
    <property type="molecule type" value="Genomic_DNA"/>
</dbReference>
<dbReference type="GO" id="GO:0005524">
    <property type="term" value="F:ATP binding"/>
    <property type="evidence" value="ECO:0007669"/>
    <property type="project" value="UniProtKB-KW"/>
</dbReference>
<dbReference type="GO" id="GO:0016787">
    <property type="term" value="F:hydrolase activity"/>
    <property type="evidence" value="ECO:0007669"/>
    <property type="project" value="UniProtKB-KW"/>
</dbReference>
<dbReference type="Pfam" id="PF02682">
    <property type="entry name" value="CT_C_D"/>
    <property type="match status" value="1"/>
</dbReference>
<dbReference type="Gene3D" id="2.40.100.10">
    <property type="entry name" value="Cyclophilin-like"/>
    <property type="match status" value="1"/>
</dbReference>
<reference evidence="6" key="1">
    <citation type="submission" date="2016-10" db="EMBL/GenBank/DDBJ databases">
        <authorList>
            <person name="Varghese N."/>
            <person name="Submissions S."/>
        </authorList>
    </citation>
    <scope>NUCLEOTIDE SEQUENCE [LARGE SCALE GENOMIC DNA]</scope>
    <source>
        <strain evidence="6">DSM 45843</strain>
    </source>
</reference>
<keyword evidence="1" id="KW-0547">Nucleotide-binding</keyword>
<dbReference type="Proteomes" id="UP000199088">
    <property type="component" value="Unassembled WGS sequence"/>
</dbReference>
<keyword evidence="6" id="KW-1185">Reference proteome</keyword>
<evidence type="ECO:0000313" key="5">
    <source>
        <dbReference type="EMBL" id="SDN45136.1"/>
    </source>
</evidence>
<dbReference type="OrthoDB" id="9778567at2"/>
<dbReference type="PANTHER" id="PTHR34698">
    <property type="entry name" value="5-OXOPROLINASE SUBUNIT B"/>
    <property type="match status" value="1"/>
</dbReference>
<feature type="domain" description="Carboxyltransferase" evidence="4">
    <location>
        <begin position="1"/>
        <end position="190"/>
    </location>
</feature>
<dbReference type="RefSeq" id="WP_091237699.1">
    <property type="nucleotide sequence ID" value="NZ_FNIR01000001.1"/>
</dbReference>
<dbReference type="InterPro" id="IPR010016">
    <property type="entry name" value="PxpB"/>
</dbReference>
<dbReference type="SUPFAM" id="SSF160467">
    <property type="entry name" value="PH0987 N-terminal domain-like"/>
    <property type="match status" value="1"/>
</dbReference>
<protein>
    <submittedName>
        <fullName evidence="5">Sensor histidine kinase inhibitor, KipI family</fullName>
    </submittedName>
</protein>
<dbReference type="STRING" id="1052260.SAMN05660199_00025"/>
<evidence type="ECO:0000313" key="6">
    <source>
        <dbReference type="Proteomes" id="UP000199088"/>
    </source>
</evidence>
<evidence type="ECO:0000256" key="2">
    <source>
        <dbReference type="ARBA" id="ARBA00022801"/>
    </source>
</evidence>
<keyword evidence="3" id="KW-0067">ATP-binding</keyword>
<accession>A0A1H0BHK4</accession>
<proteinExistence type="predicted"/>
<evidence type="ECO:0000256" key="1">
    <source>
        <dbReference type="ARBA" id="ARBA00022741"/>
    </source>
</evidence>
<dbReference type="SUPFAM" id="SSF50891">
    <property type="entry name" value="Cyclophilin-like"/>
    <property type="match status" value="1"/>
</dbReference>
<dbReference type="PANTHER" id="PTHR34698:SF2">
    <property type="entry name" value="5-OXOPROLINASE SUBUNIT B"/>
    <property type="match status" value="1"/>
</dbReference>
<organism evidence="5 6">
    <name type="scientific">Klenkia soli</name>
    <dbReference type="NCBI Taxonomy" id="1052260"/>
    <lineage>
        <taxon>Bacteria</taxon>
        <taxon>Bacillati</taxon>
        <taxon>Actinomycetota</taxon>
        <taxon>Actinomycetes</taxon>
        <taxon>Geodermatophilales</taxon>
        <taxon>Geodermatophilaceae</taxon>
        <taxon>Klenkia</taxon>
    </lineage>
</organism>
<evidence type="ECO:0000256" key="3">
    <source>
        <dbReference type="ARBA" id="ARBA00022840"/>
    </source>
</evidence>
<dbReference type="SMART" id="SM00796">
    <property type="entry name" value="AHS1"/>
    <property type="match status" value="1"/>
</dbReference>
<dbReference type="Gene3D" id="3.30.1360.40">
    <property type="match status" value="1"/>
</dbReference>
<dbReference type="AlphaFoldDB" id="A0A1H0BHK4"/>